<dbReference type="Proteomes" id="UP000787472">
    <property type="component" value="Unassembled WGS sequence"/>
</dbReference>
<evidence type="ECO:0000313" key="3">
    <source>
        <dbReference type="Proteomes" id="UP000787472"/>
    </source>
</evidence>
<keyword evidence="3" id="KW-1185">Reference proteome</keyword>
<comment type="caution">
    <text evidence="2">The sequence shown here is derived from an EMBL/GenBank/DDBJ whole genome shotgun (WGS) entry which is preliminary data.</text>
</comment>
<dbReference type="InterPro" id="IPR023376">
    <property type="entry name" value="YqcC-like_dom"/>
</dbReference>
<dbReference type="AlphaFoldDB" id="A0A9E5JQN7"/>
<dbReference type="SUPFAM" id="SSF158452">
    <property type="entry name" value="YqcC-like"/>
    <property type="match status" value="1"/>
</dbReference>
<dbReference type="InterPro" id="IPR036814">
    <property type="entry name" value="YqcC-like_sf"/>
</dbReference>
<evidence type="ECO:0000259" key="1">
    <source>
        <dbReference type="Pfam" id="PF04287"/>
    </source>
</evidence>
<dbReference type="GO" id="GO:0044010">
    <property type="term" value="P:single-species biofilm formation"/>
    <property type="evidence" value="ECO:0007669"/>
    <property type="project" value="TreeGrafter"/>
</dbReference>
<sequence>MTAQLTNTLLSIEAELKAIGLWAETPPSEAALASTQPFCVDTLSLPEWLQFIFLPRMRMLLDAGLALPSECGIAPIAEEFFKHAAANGQYIIALLVQVDQLLSEVEL</sequence>
<dbReference type="RefSeq" id="WP_167182737.1">
    <property type="nucleotide sequence ID" value="NZ_JAAONZ010000003.1"/>
</dbReference>
<proteinExistence type="predicted"/>
<accession>A0A9E5JQN7</accession>
<reference evidence="2" key="1">
    <citation type="submission" date="2020-03" db="EMBL/GenBank/DDBJ databases">
        <authorList>
            <person name="Guo F."/>
        </authorList>
    </citation>
    <scope>NUCLEOTIDE SEQUENCE</scope>
    <source>
        <strain evidence="2">JCM 30134</strain>
    </source>
</reference>
<feature type="domain" description="YqcC-like" evidence="1">
    <location>
        <begin position="5"/>
        <end position="101"/>
    </location>
</feature>
<dbReference type="PANTHER" id="PTHR39586">
    <property type="entry name" value="CYTOPLASMIC PROTEIN-RELATED"/>
    <property type="match status" value="1"/>
</dbReference>
<evidence type="ECO:0000313" key="2">
    <source>
        <dbReference type="EMBL" id="NHO64932.1"/>
    </source>
</evidence>
<dbReference type="InterPro" id="IPR007384">
    <property type="entry name" value="UCP006257"/>
</dbReference>
<dbReference type="Pfam" id="PF04287">
    <property type="entry name" value="DUF446"/>
    <property type="match status" value="1"/>
</dbReference>
<dbReference type="Gene3D" id="1.20.1440.40">
    <property type="entry name" value="YqcC-like"/>
    <property type="match status" value="1"/>
</dbReference>
<dbReference type="PIRSF" id="PIRSF006257">
    <property type="entry name" value="UCP006257"/>
    <property type="match status" value="1"/>
</dbReference>
<organism evidence="2 3">
    <name type="scientific">Pseudomaricurvus hydrocarbonicus</name>
    <dbReference type="NCBI Taxonomy" id="1470433"/>
    <lineage>
        <taxon>Bacteria</taxon>
        <taxon>Pseudomonadati</taxon>
        <taxon>Pseudomonadota</taxon>
        <taxon>Gammaproteobacteria</taxon>
        <taxon>Cellvibrionales</taxon>
        <taxon>Cellvibrionaceae</taxon>
        <taxon>Pseudomaricurvus</taxon>
    </lineage>
</organism>
<gene>
    <name evidence="2" type="ORF">G8770_05180</name>
</gene>
<name>A0A9E5JQN7_9GAMM</name>
<dbReference type="PANTHER" id="PTHR39586:SF1">
    <property type="entry name" value="CYTOPLASMIC PROTEIN"/>
    <property type="match status" value="1"/>
</dbReference>
<dbReference type="EMBL" id="JAAONZ010000003">
    <property type="protein sequence ID" value="NHO64932.1"/>
    <property type="molecule type" value="Genomic_DNA"/>
</dbReference>
<protein>
    <submittedName>
        <fullName evidence="2">YqcC family protein</fullName>
    </submittedName>
</protein>